<evidence type="ECO:0000256" key="1">
    <source>
        <dbReference type="SAM" id="MobiDB-lite"/>
    </source>
</evidence>
<dbReference type="Proteomes" id="UP001596407">
    <property type="component" value="Unassembled WGS sequence"/>
</dbReference>
<name>A0ABD5WLE4_9EURY</name>
<reference evidence="2 3" key="1">
    <citation type="journal article" date="2019" name="Int. J. Syst. Evol. Microbiol.">
        <title>The Global Catalogue of Microorganisms (GCM) 10K type strain sequencing project: providing services to taxonomists for standard genome sequencing and annotation.</title>
        <authorList>
            <consortium name="The Broad Institute Genomics Platform"/>
            <consortium name="The Broad Institute Genome Sequencing Center for Infectious Disease"/>
            <person name="Wu L."/>
            <person name="Ma J."/>
        </authorList>
    </citation>
    <scope>NUCLEOTIDE SEQUENCE [LARGE SCALE GENOMIC DNA]</scope>
    <source>
        <strain evidence="2 3">DT72</strain>
    </source>
</reference>
<dbReference type="GeneID" id="79301884"/>
<feature type="compositionally biased region" description="Low complexity" evidence="1">
    <location>
        <begin position="1"/>
        <end position="18"/>
    </location>
</feature>
<comment type="caution">
    <text evidence="2">The sequence shown here is derived from an EMBL/GenBank/DDBJ whole genome shotgun (WGS) entry which is preliminary data.</text>
</comment>
<accession>A0ABD5WLE4</accession>
<dbReference type="EMBL" id="JBHSZH010000005">
    <property type="protein sequence ID" value="MFC7081367.1"/>
    <property type="molecule type" value="Genomic_DNA"/>
</dbReference>
<keyword evidence="3" id="KW-1185">Reference proteome</keyword>
<organism evidence="2 3">
    <name type="scientific">Halorussus caseinilyticus</name>
    <dbReference type="NCBI Taxonomy" id="3034025"/>
    <lineage>
        <taxon>Archaea</taxon>
        <taxon>Methanobacteriati</taxon>
        <taxon>Methanobacteriota</taxon>
        <taxon>Stenosarchaea group</taxon>
        <taxon>Halobacteria</taxon>
        <taxon>Halobacteriales</taxon>
        <taxon>Haladaptataceae</taxon>
        <taxon>Halorussus</taxon>
    </lineage>
</organism>
<proteinExistence type="predicted"/>
<evidence type="ECO:0000313" key="2">
    <source>
        <dbReference type="EMBL" id="MFC7081367.1"/>
    </source>
</evidence>
<dbReference type="AlphaFoldDB" id="A0ABD5WLE4"/>
<evidence type="ECO:0000313" key="3">
    <source>
        <dbReference type="Proteomes" id="UP001596407"/>
    </source>
</evidence>
<protein>
    <submittedName>
        <fullName evidence="2">Uncharacterized protein</fullName>
    </submittedName>
</protein>
<gene>
    <name evidence="2" type="ORF">ACFQJ6_15895</name>
</gene>
<dbReference type="RefSeq" id="WP_276280719.1">
    <property type="nucleotide sequence ID" value="NZ_CP119809.1"/>
</dbReference>
<sequence length="50" mass="5184">MEGRPRAASTRATVASTPERPKSLRAEVGTMPRDAFRTAAGTAVPAVTAD</sequence>
<feature type="region of interest" description="Disordered" evidence="1">
    <location>
        <begin position="1"/>
        <end position="34"/>
    </location>
</feature>